<sequence length="220" mass="22887">MSDVTKPRARVGTTAGMLACGVAAGPIYVVVGLVQLLIRDGFDISRHPLSVMSNGDLGWIQIANFLLAGGLTVVGAVGLRRALRPGKAATWGPLLVGIYGAAVFLNGLFRADPVDGFPPGTPLGPPTTISWHGSVHFLVGALGFFALIAGTFVIARRFKAEQQNGWAIYSRTTGAVFAAGFLALPISGNNPAAAVFFALTVVVAWAWVSAVTGKLRSQQT</sequence>
<protein>
    <submittedName>
        <fullName evidence="2">DUF998 domain-containing protein</fullName>
    </submittedName>
</protein>
<feature type="transmembrane region" description="Helical" evidence="1">
    <location>
        <begin position="129"/>
        <end position="154"/>
    </location>
</feature>
<gene>
    <name evidence="2" type="ORF">ACFOUW_35865</name>
</gene>
<dbReference type="RefSeq" id="WP_205117533.1">
    <property type="nucleotide sequence ID" value="NZ_JAFBCM010000001.1"/>
</dbReference>
<feature type="transmembrane region" description="Helical" evidence="1">
    <location>
        <begin position="91"/>
        <end position="109"/>
    </location>
</feature>
<comment type="caution">
    <text evidence="2">The sequence shown here is derived from an EMBL/GenBank/DDBJ whole genome shotgun (WGS) entry which is preliminary data.</text>
</comment>
<name>A0ABV7YNG3_9ACTN</name>
<evidence type="ECO:0000313" key="2">
    <source>
        <dbReference type="EMBL" id="MFC3766251.1"/>
    </source>
</evidence>
<dbReference type="Proteomes" id="UP001595699">
    <property type="component" value="Unassembled WGS sequence"/>
</dbReference>
<dbReference type="Pfam" id="PF06197">
    <property type="entry name" value="DUF998"/>
    <property type="match status" value="1"/>
</dbReference>
<evidence type="ECO:0000313" key="3">
    <source>
        <dbReference type="Proteomes" id="UP001595699"/>
    </source>
</evidence>
<accession>A0ABV7YNG3</accession>
<keyword evidence="1" id="KW-1133">Transmembrane helix</keyword>
<feature type="transmembrane region" description="Helical" evidence="1">
    <location>
        <begin position="58"/>
        <end position="79"/>
    </location>
</feature>
<keyword evidence="3" id="KW-1185">Reference proteome</keyword>
<reference evidence="3" key="1">
    <citation type="journal article" date="2019" name="Int. J. Syst. Evol. Microbiol.">
        <title>The Global Catalogue of Microorganisms (GCM) 10K type strain sequencing project: providing services to taxonomists for standard genome sequencing and annotation.</title>
        <authorList>
            <consortium name="The Broad Institute Genomics Platform"/>
            <consortium name="The Broad Institute Genome Sequencing Center for Infectious Disease"/>
            <person name="Wu L."/>
            <person name="Ma J."/>
        </authorList>
    </citation>
    <scope>NUCLEOTIDE SEQUENCE [LARGE SCALE GENOMIC DNA]</scope>
    <source>
        <strain evidence="3">CGMCC 4.7241</strain>
    </source>
</reference>
<feature type="transmembrane region" description="Helical" evidence="1">
    <location>
        <begin position="192"/>
        <end position="211"/>
    </location>
</feature>
<organism evidence="2 3">
    <name type="scientific">Tenggerimyces flavus</name>
    <dbReference type="NCBI Taxonomy" id="1708749"/>
    <lineage>
        <taxon>Bacteria</taxon>
        <taxon>Bacillati</taxon>
        <taxon>Actinomycetota</taxon>
        <taxon>Actinomycetes</taxon>
        <taxon>Propionibacteriales</taxon>
        <taxon>Nocardioidaceae</taxon>
        <taxon>Tenggerimyces</taxon>
    </lineage>
</organism>
<dbReference type="EMBL" id="JBHRZH010000050">
    <property type="protein sequence ID" value="MFC3766251.1"/>
    <property type="molecule type" value="Genomic_DNA"/>
</dbReference>
<feature type="transmembrane region" description="Helical" evidence="1">
    <location>
        <begin position="12"/>
        <end position="38"/>
    </location>
</feature>
<keyword evidence="1" id="KW-0472">Membrane</keyword>
<keyword evidence="1" id="KW-0812">Transmembrane</keyword>
<dbReference type="InterPro" id="IPR009339">
    <property type="entry name" value="DUF998"/>
</dbReference>
<evidence type="ECO:0000256" key="1">
    <source>
        <dbReference type="SAM" id="Phobius"/>
    </source>
</evidence>
<proteinExistence type="predicted"/>
<feature type="transmembrane region" description="Helical" evidence="1">
    <location>
        <begin position="166"/>
        <end position="186"/>
    </location>
</feature>